<comment type="caution">
    <text evidence="10">The sequence shown here is derived from an EMBL/GenBank/DDBJ whole genome shotgun (WGS) entry which is preliminary data.</text>
</comment>
<gene>
    <name evidence="10" type="ORF">ACFQVD_00220</name>
</gene>
<evidence type="ECO:0000256" key="3">
    <source>
        <dbReference type="ARBA" id="ARBA00023125"/>
    </source>
</evidence>
<feature type="domain" description="HTH luxR-type" evidence="8">
    <location>
        <begin position="538"/>
        <end position="603"/>
    </location>
</feature>
<evidence type="ECO:0000313" key="11">
    <source>
        <dbReference type="Proteomes" id="UP001596514"/>
    </source>
</evidence>
<dbReference type="Gene3D" id="3.40.50.2300">
    <property type="match status" value="1"/>
</dbReference>
<dbReference type="PRINTS" id="PR00038">
    <property type="entry name" value="HTHLUXR"/>
</dbReference>
<sequence length="620" mass="66288">MWVWWGATLIAVVGVALRRRPVPMLALCAVSAGVHLALVVPLVVVDLATPILLYTVASDTHRKVSLFMLTGLLVIVTCWSTFGALSARPAGGLPGALKTITTVEADPGAAPTDPVTLNIERKSGAGPASGLLVIASVLVAAWAIGSSSRNRRSYLQQLRARAADLDRERDQRAEMAVAAERSRITRELHDVVAHGLSVMVVQAQGGEAALDNRPDDTRSALQAVITTGRASLADMRRVLTTTGQLGASLHPEPGLAQLPRLIDRVNEAATSVTLRIEGGPTSLPPAVDLSAYRIVQEALTNTMKHAGRQARARVLVSYRESSVQLEISDDGRDGTGNDGAGNDGAGQGLRGMRERVETLGGDTGRRPLRRSGKPRWVHRASQTAVRRGSQVIRVLLADDQALVRTGFRMILENAPDMEVVGEAGDGAQAALLADQSRPDVVLMDVRMPEVDGVEATRRIRRGPDAPRVLILTTFDLDEYVYAALRSGASGFLLKDTLAADLLSAIRVVARGEAIVAPTVTRRLLERFIGTGEGPPPGSATELDILTDREREVLDLIATGRSNTEIAGHLFLSEGTVKTHVSRVLAKLGLRDRVQAVVLAYECGLIRPGEANLIRGERPPR</sequence>
<dbReference type="InterPro" id="IPR016032">
    <property type="entry name" value="Sig_transdc_resp-reg_C-effctor"/>
</dbReference>
<dbReference type="Gene3D" id="1.20.5.1930">
    <property type="match status" value="1"/>
</dbReference>
<keyword evidence="1 5" id="KW-0597">Phosphoprotein</keyword>
<dbReference type="Pfam" id="PF02518">
    <property type="entry name" value="HATPase_c"/>
    <property type="match status" value="1"/>
</dbReference>
<dbReference type="SUPFAM" id="SSF55874">
    <property type="entry name" value="ATPase domain of HSP90 chaperone/DNA topoisomerase II/histidine kinase"/>
    <property type="match status" value="1"/>
</dbReference>
<keyword evidence="11" id="KW-1185">Reference proteome</keyword>
<dbReference type="RefSeq" id="WP_343961921.1">
    <property type="nucleotide sequence ID" value="NZ_JBHSIJ010000002.1"/>
</dbReference>
<evidence type="ECO:0000256" key="6">
    <source>
        <dbReference type="SAM" id="MobiDB-lite"/>
    </source>
</evidence>
<reference evidence="11" key="1">
    <citation type="journal article" date="2019" name="Int. J. Syst. Evol. Microbiol.">
        <title>The Global Catalogue of Microorganisms (GCM) 10K type strain sequencing project: providing services to taxonomists for standard genome sequencing and annotation.</title>
        <authorList>
            <consortium name="The Broad Institute Genomics Platform"/>
            <consortium name="The Broad Institute Genome Sequencing Center for Infectious Disease"/>
            <person name="Wu L."/>
            <person name="Ma J."/>
        </authorList>
    </citation>
    <scope>NUCLEOTIDE SEQUENCE [LARGE SCALE GENOMIC DNA]</scope>
    <source>
        <strain evidence="11">JCM 10083</strain>
    </source>
</reference>
<accession>A0ABW2SR85</accession>
<feature type="region of interest" description="Disordered" evidence="6">
    <location>
        <begin position="326"/>
        <end position="382"/>
    </location>
</feature>
<keyword evidence="2" id="KW-0805">Transcription regulation</keyword>
<evidence type="ECO:0000256" key="7">
    <source>
        <dbReference type="SAM" id="Phobius"/>
    </source>
</evidence>
<dbReference type="SUPFAM" id="SSF52172">
    <property type="entry name" value="CheY-like"/>
    <property type="match status" value="1"/>
</dbReference>
<evidence type="ECO:0000256" key="5">
    <source>
        <dbReference type="PROSITE-ProRule" id="PRU00169"/>
    </source>
</evidence>
<keyword evidence="7" id="KW-0812">Transmembrane</keyword>
<name>A0ABW2SR85_9ACTN</name>
<dbReference type="EMBL" id="JBHTEE010000001">
    <property type="protein sequence ID" value="MFC7598522.1"/>
    <property type="molecule type" value="Genomic_DNA"/>
</dbReference>
<dbReference type="Proteomes" id="UP001596514">
    <property type="component" value="Unassembled WGS sequence"/>
</dbReference>
<organism evidence="10 11">
    <name type="scientific">Streptosporangium amethystogenes subsp. fukuiense</name>
    <dbReference type="NCBI Taxonomy" id="698418"/>
    <lineage>
        <taxon>Bacteria</taxon>
        <taxon>Bacillati</taxon>
        <taxon>Actinomycetota</taxon>
        <taxon>Actinomycetes</taxon>
        <taxon>Streptosporangiales</taxon>
        <taxon>Streptosporangiaceae</taxon>
        <taxon>Streptosporangium</taxon>
    </lineage>
</organism>
<dbReference type="Pfam" id="PF23539">
    <property type="entry name" value="DUF7134"/>
    <property type="match status" value="1"/>
</dbReference>
<feature type="compositionally biased region" description="Basic residues" evidence="6">
    <location>
        <begin position="366"/>
        <end position="378"/>
    </location>
</feature>
<dbReference type="CDD" id="cd17535">
    <property type="entry name" value="REC_NarL-like"/>
    <property type="match status" value="1"/>
</dbReference>
<evidence type="ECO:0000256" key="2">
    <source>
        <dbReference type="ARBA" id="ARBA00023015"/>
    </source>
</evidence>
<dbReference type="InterPro" id="IPR000792">
    <property type="entry name" value="Tscrpt_reg_LuxR_C"/>
</dbReference>
<dbReference type="PROSITE" id="PS50110">
    <property type="entry name" value="RESPONSE_REGULATORY"/>
    <property type="match status" value="1"/>
</dbReference>
<dbReference type="InterPro" id="IPR011006">
    <property type="entry name" value="CheY-like_superfamily"/>
</dbReference>
<dbReference type="Gene3D" id="3.30.565.10">
    <property type="entry name" value="Histidine kinase-like ATPase, C-terminal domain"/>
    <property type="match status" value="1"/>
</dbReference>
<dbReference type="InterPro" id="IPR055558">
    <property type="entry name" value="DUF7134"/>
</dbReference>
<dbReference type="Pfam" id="PF07730">
    <property type="entry name" value="HisKA_3"/>
    <property type="match status" value="1"/>
</dbReference>
<dbReference type="CDD" id="cd16917">
    <property type="entry name" value="HATPase_UhpB-NarQ-NarX-like"/>
    <property type="match status" value="1"/>
</dbReference>
<dbReference type="SMART" id="SM00448">
    <property type="entry name" value="REC"/>
    <property type="match status" value="1"/>
</dbReference>
<evidence type="ECO:0000256" key="1">
    <source>
        <dbReference type="ARBA" id="ARBA00022553"/>
    </source>
</evidence>
<dbReference type="CDD" id="cd06170">
    <property type="entry name" value="LuxR_C_like"/>
    <property type="match status" value="1"/>
</dbReference>
<proteinExistence type="predicted"/>
<protein>
    <submittedName>
        <fullName evidence="10">Response regulator</fullName>
    </submittedName>
</protein>
<dbReference type="PANTHER" id="PTHR43214">
    <property type="entry name" value="TWO-COMPONENT RESPONSE REGULATOR"/>
    <property type="match status" value="1"/>
</dbReference>
<evidence type="ECO:0000259" key="9">
    <source>
        <dbReference type="PROSITE" id="PS50110"/>
    </source>
</evidence>
<feature type="domain" description="Response regulatory" evidence="9">
    <location>
        <begin position="393"/>
        <end position="509"/>
    </location>
</feature>
<dbReference type="InterPro" id="IPR036890">
    <property type="entry name" value="HATPase_C_sf"/>
</dbReference>
<dbReference type="InterPro" id="IPR058245">
    <property type="entry name" value="NreC/VraR/RcsB-like_REC"/>
</dbReference>
<keyword evidence="7" id="KW-0472">Membrane</keyword>
<dbReference type="PROSITE" id="PS50043">
    <property type="entry name" value="HTH_LUXR_2"/>
    <property type="match status" value="1"/>
</dbReference>
<keyword evidence="3" id="KW-0238">DNA-binding</keyword>
<evidence type="ECO:0000256" key="4">
    <source>
        <dbReference type="ARBA" id="ARBA00023163"/>
    </source>
</evidence>
<feature type="compositionally biased region" description="Gly residues" evidence="6">
    <location>
        <begin position="336"/>
        <end position="349"/>
    </location>
</feature>
<keyword evidence="4" id="KW-0804">Transcription</keyword>
<dbReference type="Pfam" id="PF00196">
    <property type="entry name" value="GerE"/>
    <property type="match status" value="1"/>
</dbReference>
<feature type="transmembrane region" description="Helical" evidence="7">
    <location>
        <begin position="34"/>
        <end position="54"/>
    </location>
</feature>
<dbReference type="InterPro" id="IPR011712">
    <property type="entry name" value="Sig_transdc_His_kin_sub3_dim/P"/>
</dbReference>
<dbReference type="InterPro" id="IPR003594">
    <property type="entry name" value="HATPase_dom"/>
</dbReference>
<evidence type="ECO:0000313" key="10">
    <source>
        <dbReference type="EMBL" id="MFC7598522.1"/>
    </source>
</evidence>
<dbReference type="InterPro" id="IPR039420">
    <property type="entry name" value="WalR-like"/>
</dbReference>
<dbReference type="PROSITE" id="PS00622">
    <property type="entry name" value="HTH_LUXR_1"/>
    <property type="match status" value="1"/>
</dbReference>
<evidence type="ECO:0000259" key="8">
    <source>
        <dbReference type="PROSITE" id="PS50043"/>
    </source>
</evidence>
<keyword evidence="7" id="KW-1133">Transmembrane helix</keyword>
<dbReference type="InterPro" id="IPR001789">
    <property type="entry name" value="Sig_transdc_resp-reg_receiver"/>
</dbReference>
<feature type="modified residue" description="4-aspartylphosphate" evidence="5">
    <location>
        <position position="444"/>
    </location>
</feature>
<dbReference type="SUPFAM" id="SSF46894">
    <property type="entry name" value="C-terminal effector domain of the bipartite response regulators"/>
    <property type="match status" value="1"/>
</dbReference>
<feature type="transmembrane region" description="Helical" evidence="7">
    <location>
        <begin position="66"/>
        <end position="87"/>
    </location>
</feature>
<dbReference type="SMART" id="SM00421">
    <property type="entry name" value="HTH_LUXR"/>
    <property type="match status" value="1"/>
</dbReference>
<dbReference type="Pfam" id="PF00072">
    <property type="entry name" value="Response_reg"/>
    <property type="match status" value="1"/>
</dbReference>
<dbReference type="PANTHER" id="PTHR43214:SF24">
    <property type="entry name" value="TRANSCRIPTIONAL REGULATORY PROTEIN NARL-RELATED"/>
    <property type="match status" value="1"/>
</dbReference>